<keyword evidence="3" id="KW-1185">Reference proteome</keyword>
<dbReference type="Proteomes" id="UP000688137">
    <property type="component" value="Unassembled WGS sequence"/>
</dbReference>
<gene>
    <name evidence="2" type="ORF">PPRIM_AZ9-3.1.T0520215</name>
</gene>
<dbReference type="OMA" id="HQIKYQQ"/>
<proteinExistence type="predicted"/>
<evidence type="ECO:0000256" key="1">
    <source>
        <dbReference type="SAM" id="MobiDB-lite"/>
    </source>
</evidence>
<feature type="compositionally biased region" description="Polar residues" evidence="1">
    <location>
        <begin position="379"/>
        <end position="394"/>
    </location>
</feature>
<name>A0A8S1M9I9_PARPR</name>
<evidence type="ECO:0008006" key="4">
    <source>
        <dbReference type="Google" id="ProtNLM"/>
    </source>
</evidence>
<reference evidence="2" key="1">
    <citation type="submission" date="2021-01" db="EMBL/GenBank/DDBJ databases">
        <authorList>
            <consortium name="Genoscope - CEA"/>
            <person name="William W."/>
        </authorList>
    </citation>
    <scope>NUCLEOTIDE SEQUENCE</scope>
</reference>
<accession>A0A8S1M9I9</accession>
<dbReference type="AlphaFoldDB" id="A0A8S1M9I9"/>
<feature type="region of interest" description="Disordered" evidence="1">
    <location>
        <begin position="379"/>
        <end position="410"/>
    </location>
</feature>
<evidence type="ECO:0000313" key="3">
    <source>
        <dbReference type="Proteomes" id="UP000688137"/>
    </source>
</evidence>
<protein>
    <recommendedName>
        <fullName evidence="4">Protein kinase domain-containing protein</fullName>
    </recommendedName>
</protein>
<organism evidence="2 3">
    <name type="scientific">Paramecium primaurelia</name>
    <dbReference type="NCBI Taxonomy" id="5886"/>
    <lineage>
        <taxon>Eukaryota</taxon>
        <taxon>Sar</taxon>
        <taxon>Alveolata</taxon>
        <taxon>Ciliophora</taxon>
        <taxon>Intramacronucleata</taxon>
        <taxon>Oligohymenophorea</taxon>
        <taxon>Peniculida</taxon>
        <taxon>Parameciidae</taxon>
        <taxon>Paramecium</taxon>
    </lineage>
</organism>
<dbReference type="EMBL" id="CAJJDM010000052">
    <property type="protein sequence ID" value="CAD8074315.1"/>
    <property type="molecule type" value="Genomic_DNA"/>
</dbReference>
<sequence length="434" mass="51531">MQIANYQIELPISLDYSYQLLYRGFDDTNQSYYINIFPKSELDLTMYESISKKIQYFHYIKEAIEDDNNLFIIYSNSNTWIKMPSIITNQQFNTYLKQLYDLYSLDVLGVYDFNPDFLYINQNNVYIIDYGLKYTLHQIKYQQLYNNNYQQNQLMKTWMFGSLLYSLTTGTKDPSLLIKLNQQQINYYIEYNCRQNNISEENINFIKILLQVDYDIRPAFDQLANLPKLKNKQFIKMHTQTSFNNNNQKTIIKLDNLNDQISKSTTKQTKSQFVLSRHHTLIKLGLKSNFFNTSQKQNKNSNLNSYQYAQQLIKSKVSLKHGQLIKNISTTKSLYNQSQFQNQTNVKEQQSNQTARINQKNLSINIDIIKPNRTTSVNTKSLDQQTTAQTNQLPIKQKQENKFDFKQKPKKNQINSFEQDFFLRDEEERSDISF</sequence>
<comment type="caution">
    <text evidence="2">The sequence shown here is derived from an EMBL/GenBank/DDBJ whole genome shotgun (WGS) entry which is preliminary data.</text>
</comment>
<feature type="compositionally biased region" description="Basic and acidic residues" evidence="1">
    <location>
        <begin position="397"/>
        <end position="407"/>
    </location>
</feature>
<evidence type="ECO:0000313" key="2">
    <source>
        <dbReference type="EMBL" id="CAD8074315.1"/>
    </source>
</evidence>